<keyword evidence="2" id="KW-0436">Ligase</keyword>
<evidence type="ECO:0000256" key="5">
    <source>
        <dbReference type="ARBA" id="ARBA00032875"/>
    </source>
</evidence>
<evidence type="ECO:0000256" key="4">
    <source>
        <dbReference type="ARBA" id="ARBA00023098"/>
    </source>
</evidence>
<dbReference type="GO" id="GO:0016020">
    <property type="term" value="C:membrane"/>
    <property type="evidence" value="ECO:0007669"/>
    <property type="project" value="TreeGrafter"/>
</dbReference>
<dbReference type="Proteomes" id="UP000243799">
    <property type="component" value="Unassembled WGS sequence"/>
</dbReference>
<dbReference type="PANTHER" id="PTHR43272">
    <property type="entry name" value="LONG-CHAIN-FATTY-ACID--COA LIGASE"/>
    <property type="match status" value="1"/>
</dbReference>
<keyword evidence="3" id="KW-0276">Fatty acid metabolism</keyword>
<dbReference type="Pfam" id="PF23562">
    <property type="entry name" value="AMP-binding_C_3"/>
    <property type="match status" value="1"/>
</dbReference>
<evidence type="ECO:0000256" key="3">
    <source>
        <dbReference type="ARBA" id="ARBA00022832"/>
    </source>
</evidence>
<proteinExistence type="inferred from homology"/>
<feature type="domain" description="AMP-dependent synthetase/ligase" evidence="6">
    <location>
        <begin position="11"/>
        <end position="374"/>
    </location>
</feature>
<dbReference type="SUPFAM" id="SSF56801">
    <property type="entry name" value="Acetyl-CoA synthetase-like"/>
    <property type="match status" value="1"/>
</dbReference>
<dbReference type="OrthoDB" id="9803968at2"/>
<dbReference type="STRING" id="490629.SAMN05216266_11037"/>
<dbReference type="InterPro" id="IPR020845">
    <property type="entry name" value="AMP-binding_CS"/>
</dbReference>
<name>A0A1I1APP0_9PSEU</name>
<dbReference type="RefSeq" id="WP_091674325.1">
    <property type="nucleotide sequence ID" value="NZ_FOKG01000010.1"/>
</dbReference>
<dbReference type="Gene3D" id="3.40.50.12780">
    <property type="entry name" value="N-terminal domain of ligase-like"/>
    <property type="match status" value="1"/>
</dbReference>
<gene>
    <name evidence="7" type="ORF">SAMN05216266_11037</name>
</gene>
<evidence type="ECO:0000259" key="6">
    <source>
        <dbReference type="Pfam" id="PF00501"/>
    </source>
</evidence>
<dbReference type="PANTHER" id="PTHR43272:SF32">
    <property type="entry name" value="AMP-DEPENDENT SYNTHETASE_LIGASE DOMAIN-CONTAINING PROTEIN"/>
    <property type="match status" value="1"/>
</dbReference>
<comment type="similarity">
    <text evidence="1">Belongs to the ATP-dependent AMP-binding enzyme family.</text>
</comment>
<accession>A0A1I1APP0</accession>
<evidence type="ECO:0000256" key="2">
    <source>
        <dbReference type="ARBA" id="ARBA00022598"/>
    </source>
</evidence>
<keyword evidence="8" id="KW-1185">Reference proteome</keyword>
<dbReference type="InterPro" id="IPR042099">
    <property type="entry name" value="ANL_N_sf"/>
</dbReference>
<evidence type="ECO:0000256" key="1">
    <source>
        <dbReference type="ARBA" id="ARBA00006432"/>
    </source>
</evidence>
<organism evidence="7 8">
    <name type="scientific">Amycolatopsis marina</name>
    <dbReference type="NCBI Taxonomy" id="490629"/>
    <lineage>
        <taxon>Bacteria</taxon>
        <taxon>Bacillati</taxon>
        <taxon>Actinomycetota</taxon>
        <taxon>Actinomycetes</taxon>
        <taxon>Pseudonocardiales</taxon>
        <taxon>Pseudonocardiaceae</taxon>
        <taxon>Amycolatopsis</taxon>
    </lineage>
</organism>
<dbReference type="GO" id="GO:0004467">
    <property type="term" value="F:long-chain fatty acid-CoA ligase activity"/>
    <property type="evidence" value="ECO:0007669"/>
    <property type="project" value="TreeGrafter"/>
</dbReference>
<keyword evidence="4" id="KW-0443">Lipid metabolism</keyword>
<dbReference type="Pfam" id="PF00501">
    <property type="entry name" value="AMP-binding"/>
    <property type="match status" value="1"/>
</dbReference>
<dbReference type="AlphaFoldDB" id="A0A1I1APP0"/>
<dbReference type="CDD" id="cd05907">
    <property type="entry name" value="VL_LC_FACS_like"/>
    <property type="match status" value="1"/>
</dbReference>
<dbReference type="PROSITE" id="PS00455">
    <property type="entry name" value="AMP_BINDING"/>
    <property type="match status" value="1"/>
</dbReference>
<evidence type="ECO:0000313" key="7">
    <source>
        <dbReference type="EMBL" id="SFB39994.1"/>
    </source>
</evidence>
<evidence type="ECO:0000313" key="8">
    <source>
        <dbReference type="Proteomes" id="UP000243799"/>
    </source>
</evidence>
<protein>
    <recommendedName>
        <fullName evidence="5">Acyl-CoA synthetase</fullName>
    </recommendedName>
</protein>
<dbReference type="EMBL" id="FOKG01000010">
    <property type="protein sequence ID" value="SFB39994.1"/>
    <property type="molecule type" value="Genomic_DNA"/>
</dbReference>
<reference evidence="8" key="1">
    <citation type="submission" date="2016-10" db="EMBL/GenBank/DDBJ databases">
        <authorList>
            <person name="Varghese N."/>
            <person name="Submissions S."/>
        </authorList>
    </citation>
    <scope>NUCLEOTIDE SEQUENCE [LARGE SCALE GENOMIC DNA]</scope>
    <source>
        <strain evidence="8">CGMCC 4.3568</strain>
    </source>
</reference>
<dbReference type="InterPro" id="IPR000873">
    <property type="entry name" value="AMP-dep_synth/lig_dom"/>
</dbReference>
<sequence length="550" mass="59942">MSRPRTFPEAFQRTVAAHPEDVALRTPDDSIRLTWKEYGDEVRRIASGLASLGVKRGDTFAAMLTNRPEFNLTEVAASHLGATTYSIYNTSSPEQINYLLTHAGTKVVVCDRQFAGRIKASGAPLEHLLVVEDGDLDRLRPASGFEFEATWRAVEPDDLLCLIYTSGTTGPPKGVEHTHRGWLRMIDSIATIWPLEAGDTAISYLPSSHSGDRFFRHYYAIARGAQVISVADASRLTEAIAEVHPTTFAAVPRTWEKLKAHLERELLTDEKAAAAFAAGEPRLLDAIRVKIGFDRLKWALTGTAAIPEHVYAFWQKLGVPVTVGWGMSECGFGAGSSPSGSRIGTIGTIAPGAEARLSQDGELLVRMPWMMRGYRKDPTKTAEALDPDGWLHTGDLAETDDDGNYRIIGRKKELIVNSGGKNMSPSNIEHAIAEGTSLMGPAMAVGDDKPYNVALITLDPDAAVAFASKVGVAADPVILAKDEQVLEKIRASVYAGNQKLSRIEQIKKFTVLPTFWEAGGEELTSTMKLKRRSIAEKYADEIDALYASTT</sequence>